<gene>
    <name evidence="2" type="ORF">M407DRAFT_227049</name>
</gene>
<organism evidence="2 3">
    <name type="scientific">Tulasnella calospora MUT 4182</name>
    <dbReference type="NCBI Taxonomy" id="1051891"/>
    <lineage>
        <taxon>Eukaryota</taxon>
        <taxon>Fungi</taxon>
        <taxon>Dikarya</taxon>
        <taxon>Basidiomycota</taxon>
        <taxon>Agaricomycotina</taxon>
        <taxon>Agaricomycetes</taxon>
        <taxon>Cantharellales</taxon>
        <taxon>Tulasnellaceae</taxon>
        <taxon>Tulasnella</taxon>
    </lineage>
</organism>
<sequence length="222" mass="25199">MVRRAKEEGAARAMGQRHRHVFRRDSHELTLVHANLHQVYHIGFRPFIGPLDEPISGVVRRISSFAYTCGLRQTARVVHDSSVACALLGDDKVSVSRSHFWVERKLVEQSHYFGGWAAVQSADLGLACLSGCILRKELFFLSFNDSVHPRLSLPPPSNPNHPPSGFAMSSALKWISRDRNDQPTWERERGADRVPRQTESDIEAVIKRYGEAESRWNDDSDR</sequence>
<protein>
    <submittedName>
        <fullName evidence="2">Uncharacterized protein</fullName>
    </submittedName>
</protein>
<name>A0A0C3MJN5_9AGAM</name>
<feature type="region of interest" description="Disordered" evidence="1">
    <location>
        <begin position="179"/>
        <end position="199"/>
    </location>
</feature>
<evidence type="ECO:0000313" key="2">
    <source>
        <dbReference type="EMBL" id="KIO33912.1"/>
    </source>
</evidence>
<reference evidence="2 3" key="1">
    <citation type="submission" date="2014-04" db="EMBL/GenBank/DDBJ databases">
        <authorList>
            <consortium name="DOE Joint Genome Institute"/>
            <person name="Kuo A."/>
            <person name="Girlanda M."/>
            <person name="Perotto S."/>
            <person name="Kohler A."/>
            <person name="Nagy L.G."/>
            <person name="Floudas D."/>
            <person name="Copeland A."/>
            <person name="Barry K.W."/>
            <person name="Cichocki N."/>
            <person name="Veneault-Fourrey C."/>
            <person name="LaButti K."/>
            <person name="Lindquist E.A."/>
            <person name="Lipzen A."/>
            <person name="Lundell T."/>
            <person name="Morin E."/>
            <person name="Murat C."/>
            <person name="Sun H."/>
            <person name="Tunlid A."/>
            <person name="Henrissat B."/>
            <person name="Grigoriev I.V."/>
            <person name="Hibbett D.S."/>
            <person name="Martin F."/>
            <person name="Nordberg H.P."/>
            <person name="Cantor M.N."/>
            <person name="Hua S.X."/>
        </authorList>
    </citation>
    <scope>NUCLEOTIDE SEQUENCE [LARGE SCALE GENOMIC DNA]</scope>
    <source>
        <strain evidence="2 3">MUT 4182</strain>
    </source>
</reference>
<dbReference type="AlphaFoldDB" id="A0A0C3MJN5"/>
<proteinExistence type="predicted"/>
<dbReference type="Proteomes" id="UP000054248">
    <property type="component" value="Unassembled WGS sequence"/>
</dbReference>
<keyword evidence="3" id="KW-1185">Reference proteome</keyword>
<evidence type="ECO:0000256" key="1">
    <source>
        <dbReference type="SAM" id="MobiDB-lite"/>
    </source>
</evidence>
<dbReference type="EMBL" id="KN822945">
    <property type="protein sequence ID" value="KIO33912.1"/>
    <property type="molecule type" value="Genomic_DNA"/>
</dbReference>
<dbReference type="HOGENOM" id="CLU_1246152_0_0_1"/>
<evidence type="ECO:0000313" key="3">
    <source>
        <dbReference type="Proteomes" id="UP000054248"/>
    </source>
</evidence>
<accession>A0A0C3MJN5</accession>
<reference evidence="3" key="2">
    <citation type="submission" date="2015-01" db="EMBL/GenBank/DDBJ databases">
        <title>Evolutionary Origins and Diversification of the Mycorrhizal Mutualists.</title>
        <authorList>
            <consortium name="DOE Joint Genome Institute"/>
            <consortium name="Mycorrhizal Genomics Consortium"/>
            <person name="Kohler A."/>
            <person name="Kuo A."/>
            <person name="Nagy L.G."/>
            <person name="Floudas D."/>
            <person name="Copeland A."/>
            <person name="Barry K.W."/>
            <person name="Cichocki N."/>
            <person name="Veneault-Fourrey C."/>
            <person name="LaButti K."/>
            <person name="Lindquist E.A."/>
            <person name="Lipzen A."/>
            <person name="Lundell T."/>
            <person name="Morin E."/>
            <person name="Murat C."/>
            <person name="Riley R."/>
            <person name="Ohm R."/>
            <person name="Sun H."/>
            <person name="Tunlid A."/>
            <person name="Henrissat B."/>
            <person name="Grigoriev I.V."/>
            <person name="Hibbett D.S."/>
            <person name="Martin F."/>
        </authorList>
    </citation>
    <scope>NUCLEOTIDE SEQUENCE [LARGE SCALE GENOMIC DNA]</scope>
    <source>
        <strain evidence="3">MUT 4182</strain>
    </source>
</reference>